<reference evidence="1" key="1">
    <citation type="submission" date="2020-07" db="EMBL/GenBank/DDBJ databases">
        <title>Multicomponent nature underlies the extraordinary mechanical properties of spider dragline silk.</title>
        <authorList>
            <person name="Kono N."/>
            <person name="Nakamura H."/>
            <person name="Mori M."/>
            <person name="Yoshida Y."/>
            <person name="Ohtoshi R."/>
            <person name="Malay A.D."/>
            <person name="Moran D.A.P."/>
            <person name="Tomita M."/>
            <person name="Numata K."/>
            <person name="Arakawa K."/>
        </authorList>
    </citation>
    <scope>NUCLEOTIDE SEQUENCE</scope>
</reference>
<evidence type="ECO:0000313" key="2">
    <source>
        <dbReference type="Proteomes" id="UP000887116"/>
    </source>
</evidence>
<comment type="caution">
    <text evidence="1">The sequence shown here is derived from an EMBL/GenBank/DDBJ whole genome shotgun (WGS) entry which is preliminary data.</text>
</comment>
<keyword evidence="2" id="KW-1185">Reference proteome</keyword>
<gene>
    <name evidence="1" type="ORF">TNCT_637211</name>
</gene>
<dbReference type="Proteomes" id="UP000887116">
    <property type="component" value="Unassembled WGS sequence"/>
</dbReference>
<dbReference type="AlphaFoldDB" id="A0A8X6LRV0"/>
<evidence type="ECO:0000313" key="1">
    <source>
        <dbReference type="EMBL" id="GFR18382.1"/>
    </source>
</evidence>
<protein>
    <submittedName>
        <fullName evidence="1">Uncharacterized protein</fullName>
    </submittedName>
</protein>
<name>A0A8X6LRV0_TRICU</name>
<organism evidence="1 2">
    <name type="scientific">Trichonephila clavata</name>
    <name type="common">Joro spider</name>
    <name type="synonym">Nephila clavata</name>
    <dbReference type="NCBI Taxonomy" id="2740835"/>
    <lineage>
        <taxon>Eukaryota</taxon>
        <taxon>Metazoa</taxon>
        <taxon>Ecdysozoa</taxon>
        <taxon>Arthropoda</taxon>
        <taxon>Chelicerata</taxon>
        <taxon>Arachnida</taxon>
        <taxon>Araneae</taxon>
        <taxon>Araneomorphae</taxon>
        <taxon>Entelegynae</taxon>
        <taxon>Araneoidea</taxon>
        <taxon>Nephilidae</taxon>
        <taxon>Trichonephila</taxon>
    </lineage>
</organism>
<accession>A0A8X6LRV0</accession>
<dbReference type="EMBL" id="BMAO01007771">
    <property type="protein sequence ID" value="GFR18382.1"/>
    <property type="molecule type" value="Genomic_DNA"/>
</dbReference>
<proteinExistence type="predicted"/>
<sequence length="102" mass="11709">MPSPKILIQWYSERKPGAMAFSAIEYQGKSSLLQIRGILAEGTTLGKLWSLRIKALFPAQVLQVYGFTHLRLRERLNFWHQIEAIWIASPQHNLSNPCDSML</sequence>